<reference evidence="2" key="1">
    <citation type="journal article" date="2012" name="Nat. Biotechnol.">
        <title>Draft genome sequence of pigeonpea (Cajanus cajan), an orphan legume crop of resource-poor farmers.</title>
        <authorList>
            <person name="Varshney R.K."/>
            <person name="Chen W."/>
            <person name="Li Y."/>
            <person name="Bharti A.K."/>
            <person name="Saxena R.K."/>
            <person name="Schlueter J.A."/>
            <person name="Donoghue M.T."/>
            <person name="Azam S."/>
            <person name="Fan G."/>
            <person name="Whaley A.M."/>
            <person name="Farmer A.D."/>
            <person name="Sheridan J."/>
            <person name="Iwata A."/>
            <person name="Tuteja R."/>
            <person name="Penmetsa R.V."/>
            <person name="Wu W."/>
            <person name="Upadhyaya H.D."/>
            <person name="Yang S.P."/>
            <person name="Shah T."/>
            <person name="Saxena K.B."/>
            <person name="Michael T."/>
            <person name="McCombie W.R."/>
            <person name="Yang B."/>
            <person name="Zhang G."/>
            <person name="Yang H."/>
            <person name="Wang J."/>
            <person name="Spillane C."/>
            <person name="Cook D.R."/>
            <person name="May G.D."/>
            <person name="Xu X."/>
            <person name="Jackson S.A."/>
        </authorList>
    </citation>
    <scope>NUCLEOTIDE SEQUENCE [LARGE SCALE GENOMIC DNA]</scope>
</reference>
<evidence type="ECO:0000259" key="1">
    <source>
        <dbReference type="Pfam" id="PF22936"/>
    </source>
</evidence>
<name>A0A151QU81_CAJCA</name>
<gene>
    <name evidence="2" type="ORF">KK1_045279</name>
</gene>
<evidence type="ECO:0000313" key="2">
    <source>
        <dbReference type="EMBL" id="KYP33843.1"/>
    </source>
</evidence>
<dbReference type="Gramene" id="C.cajan_42293.t">
    <property type="protein sequence ID" value="C.cajan_42293.t.cds1"/>
    <property type="gene ID" value="C.cajan_42293"/>
</dbReference>
<organism evidence="2 3">
    <name type="scientific">Cajanus cajan</name>
    <name type="common">Pigeon pea</name>
    <name type="synonym">Cajanus indicus</name>
    <dbReference type="NCBI Taxonomy" id="3821"/>
    <lineage>
        <taxon>Eukaryota</taxon>
        <taxon>Viridiplantae</taxon>
        <taxon>Streptophyta</taxon>
        <taxon>Embryophyta</taxon>
        <taxon>Tracheophyta</taxon>
        <taxon>Spermatophyta</taxon>
        <taxon>Magnoliopsida</taxon>
        <taxon>eudicotyledons</taxon>
        <taxon>Gunneridae</taxon>
        <taxon>Pentapetalae</taxon>
        <taxon>rosids</taxon>
        <taxon>fabids</taxon>
        <taxon>Fabales</taxon>
        <taxon>Fabaceae</taxon>
        <taxon>Papilionoideae</taxon>
        <taxon>50 kb inversion clade</taxon>
        <taxon>NPAAA clade</taxon>
        <taxon>indigoferoid/millettioid clade</taxon>
        <taxon>Phaseoleae</taxon>
        <taxon>Cajanus</taxon>
    </lineage>
</organism>
<protein>
    <recommendedName>
        <fullName evidence="1">Retrovirus-related Pol polyprotein from transposon TNT 1-94-like beta-barrel domain-containing protein</fullName>
    </recommendedName>
</protein>
<keyword evidence="3" id="KW-1185">Reference proteome</keyword>
<dbReference type="EMBL" id="KQ484758">
    <property type="protein sequence ID" value="KYP33843.1"/>
    <property type="molecule type" value="Genomic_DNA"/>
</dbReference>
<dbReference type="InterPro" id="IPR054722">
    <property type="entry name" value="PolX-like_BBD"/>
</dbReference>
<dbReference type="AlphaFoldDB" id="A0A151QU81"/>
<accession>A0A151QU81</accession>
<dbReference type="Pfam" id="PF22936">
    <property type="entry name" value="Pol_BBD"/>
    <property type="match status" value="1"/>
</dbReference>
<proteinExistence type="predicted"/>
<feature type="domain" description="Retrovirus-related Pol polyprotein from transposon TNT 1-94-like beta-barrel" evidence="1">
    <location>
        <begin position="36"/>
        <end position="112"/>
    </location>
</feature>
<sequence length="124" mass="14545">MKKECPKYASWRVKKGNFLSFVCSKVNLAFVPHDTWWVESNVITHISVSKQGCLWIRLPSDNEIFIYVGDGNKVIVEAIRTFSLQLKTGFHLDLFETFFVPSFRKNLISISSFGQIWFFLFIWK</sequence>
<dbReference type="Proteomes" id="UP000075243">
    <property type="component" value="Unassembled WGS sequence"/>
</dbReference>
<evidence type="ECO:0000313" key="3">
    <source>
        <dbReference type="Proteomes" id="UP000075243"/>
    </source>
</evidence>